<organism evidence="2 3">
    <name type="scientific">Streptosporangium minutum</name>
    <dbReference type="NCBI Taxonomy" id="569862"/>
    <lineage>
        <taxon>Bacteria</taxon>
        <taxon>Bacillati</taxon>
        <taxon>Actinomycetota</taxon>
        <taxon>Actinomycetes</taxon>
        <taxon>Streptosporangiales</taxon>
        <taxon>Streptosporangiaceae</taxon>
        <taxon>Streptosporangium</taxon>
    </lineage>
</organism>
<feature type="domain" description="Beta-lactamase-related" evidence="1">
    <location>
        <begin position="3"/>
        <end position="279"/>
    </location>
</feature>
<dbReference type="Proteomes" id="UP000194761">
    <property type="component" value="Unassembled WGS sequence"/>
</dbReference>
<dbReference type="AlphaFoldDB" id="A0A243RJ53"/>
<dbReference type="InterPro" id="IPR050491">
    <property type="entry name" value="AmpC-like"/>
</dbReference>
<dbReference type="PANTHER" id="PTHR46825">
    <property type="entry name" value="D-ALANYL-D-ALANINE-CARBOXYPEPTIDASE/ENDOPEPTIDASE AMPH"/>
    <property type="match status" value="1"/>
</dbReference>
<evidence type="ECO:0000313" key="3">
    <source>
        <dbReference type="Proteomes" id="UP000194761"/>
    </source>
</evidence>
<dbReference type="PANTHER" id="PTHR46825:SF7">
    <property type="entry name" value="D-ALANYL-D-ALANINE CARBOXYPEPTIDASE"/>
    <property type="match status" value="1"/>
</dbReference>
<accession>A0A243RJ53</accession>
<dbReference type="SUPFAM" id="SSF56601">
    <property type="entry name" value="beta-lactamase/transpeptidase-like"/>
    <property type="match status" value="1"/>
</dbReference>
<dbReference type="Gene3D" id="3.40.710.10">
    <property type="entry name" value="DD-peptidase/beta-lactamase superfamily"/>
    <property type="match status" value="1"/>
</dbReference>
<evidence type="ECO:0000313" key="2">
    <source>
        <dbReference type="EMBL" id="OUC94887.1"/>
    </source>
</evidence>
<keyword evidence="3" id="KW-1185">Reference proteome</keyword>
<reference evidence="2 3" key="1">
    <citation type="submission" date="2017-05" db="EMBL/GenBank/DDBJ databases">
        <title>Biotechnological potential of actinobacteria isolated from South African environments.</title>
        <authorList>
            <person name="Le Roes-Hill M."/>
            <person name="Prins A."/>
            <person name="Durrell K.A."/>
        </authorList>
    </citation>
    <scope>NUCLEOTIDE SEQUENCE [LARGE SCALE GENOMIC DNA]</scope>
    <source>
        <strain evidence="2">M26</strain>
    </source>
</reference>
<proteinExistence type="predicted"/>
<sequence>MSGVRDLHSGRPVPANARFRAGSVTKVFTAAVVLQLVAEGRLDLDQTVQHYLPGLLPENYRPVTVGQLLNHTSGLPPADQTKGLPAEETADGFTWIYKRRFEHWTPERIVALAVQDKMEFEPGTAQHYLNINYTVAGMLIEKITGSSYERQVRERILRPLGLRHTSLPTDDPFLHGPHTNGYQVLDGKTIDVTVWGHSMEWAAGNLVSTTADLERFTKALFRGDVVPAPQLEQMFTVPPKEVRMYGDAKEEANYSMGLTRMDMPGGIVLWGKTGGRYGYLTGIGGLRNPAGAGESPRTLVYSYNSVDAKSESVKPRMMKIIMTAFS</sequence>
<dbReference type="EMBL" id="NGFP01000094">
    <property type="protein sequence ID" value="OUC94887.1"/>
    <property type="molecule type" value="Genomic_DNA"/>
</dbReference>
<evidence type="ECO:0000259" key="1">
    <source>
        <dbReference type="Pfam" id="PF00144"/>
    </source>
</evidence>
<name>A0A243RJ53_9ACTN</name>
<dbReference type="Pfam" id="PF00144">
    <property type="entry name" value="Beta-lactamase"/>
    <property type="match status" value="1"/>
</dbReference>
<gene>
    <name evidence="2" type="ORF">CA984_20820</name>
</gene>
<comment type="caution">
    <text evidence="2">The sequence shown here is derived from an EMBL/GenBank/DDBJ whole genome shotgun (WGS) entry which is preliminary data.</text>
</comment>
<dbReference type="InterPro" id="IPR001466">
    <property type="entry name" value="Beta-lactam-related"/>
</dbReference>
<dbReference type="InterPro" id="IPR012338">
    <property type="entry name" value="Beta-lactam/transpept-like"/>
</dbReference>
<protein>
    <recommendedName>
        <fullName evidence="1">Beta-lactamase-related domain-containing protein</fullName>
    </recommendedName>
</protein>